<feature type="transmembrane region" description="Helical" evidence="7">
    <location>
        <begin position="29"/>
        <end position="53"/>
    </location>
</feature>
<evidence type="ECO:0000313" key="9">
    <source>
        <dbReference type="Proteomes" id="UP000199021"/>
    </source>
</evidence>
<evidence type="ECO:0000256" key="2">
    <source>
        <dbReference type="ARBA" id="ARBA00011006"/>
    </source>
</evidence>
<comment type="similarity">
    <text evidence="2">Belongs to the UPF0410 family.</text>
</comment>
<organism evidence="8 9">
    <name type="scientific">Neolewinella agarilytica</name>
    <dbReference type="NCBI Taxonomy" id="478744"/>
    <lineage>
        <taxon>Bacteria</taxon>
        <taxon>Pseudomonadati</taxon>
        <taxon>Bacteroidota</taxon>
        <taxon>Saprospiria</taxon>
        <taxon>Saprospirales</taxon>
        <taxon>Lewinellaceae</taxon>
        <taxon>Neolewinella</taxon>
    </lineage>
</organism>
<keyword evidence="9" id="KW-1185">Reference proteome</keyword>
<name>A0A1H9MWI8_9BACT</name>
<dbReference type="PANTHER" id="PTHR33884">
    <property type="entry name" value="UPF0410 PROTEIN YMGE"/>
    <property type="match status" value="1"/>
</dbReference>
<evidence type="ECO:0000313" key="8">
    <source>
        <dbReference type="EMBL" id="SER28086.1"/>
    </source>
</evidence>
<comment type="subcellular location">
    <subcellularLocation>
        <location evidence="1">Cell membrane</location>
        <topology evidence="1">Multi-pass membrane protein</topology>
    </subcellularLocation>
</comment>
<dbReference type="EMBL" id="FOFB01000032">
    <property type="protein sequence ID" value="SER28086.1"/>
    <property type="molecule type" value="Genomic_DNA"/>
</dbReference>
<evidence type="ECO:0000256" key="7">
    <source>
        <dbReference type="SAM" id="Phobius"/>
    </source>
</evidence>
<proteinExistence type="inferred from homology"/>
<protein>
    <submittedName>
        <fullName evidence="8">Uncharacterized membrane protein YeaQ/YmgE, transglycosylase-associated protein family</fullName>
    </submittedName>
</protein>
<dbReference type="InParanoid" id="A0A1H9MWI8"/>
<evidence type="ECO:0000256" key="1">
    <source>
        <dbReference type="ARBA" id="ARBA00004651"/>
    </source>
</evidence>
<dbReference type="InterPro" id="IPR007341">
    <property type="entry name" value="Transgly_assoc"/>
</dbReference>
<dbReference type="Proteomes" id="UP000199021">
    <property type="component" value="Unassembled WGS sequence"/>
</dbReference>
<gene>
    <name evidence="8" type="ORF">SAMN05444359_13215</name>
</gene>
<dbReference type="GO" id="GO:0005886">
    <property type="term" value="C:plasma membrane"/>
    <property type="evidence" value="ECO:0007669"/>
    <property type="project" value="UniProtKB-SubCell"/>
</dbReference>
<dbReference type="RefSeq" id="WP_090172579.1">
    <property type="nucleotide sequence ID" value="NZ_FOFB01000032.1"/>
</dbReference>
<accession>A0A1H9MWI8</accession>
<keyword evidence="6 7" id="KW-0472">Membrane</keyword>
<keyword evidence="3" id="KW-1003">Cell membrane</keyword>
<evidence type="ECO:0000256" key="5">
    <source>
        <dbReference type="ARBA" id="ARBA00022989"/>
    </source>
</evidence>
<dbReference type="Pfam" id="PF04226">
    <property type="entry name" value="Transgly_assoc"/>
    <property type="match status" value="1"/>
</dbReference>
<evidence type="ECO:0000256" key="6">
    <source>
        <dbReference type="ARBA" id="ARBA00023136"/>
    </source>
</evidence>
<dbReference type="AlphaFoldDB" id="A0A1H9MWI8"/>
<keyword evidence="5 7" id="KW-1133">Transmembrane helix</keyword>
<dbReference type="STRING" id="478744.SAMN05444359_13215"/>
<feature type="transmembrane region" description="Helical" evidence="7">
    <location>
        <begin position="60"/>
        <end position="80"/>
    </location>
</feature>
<evidence type="ECO:0000256" key="3">
    <source>
        <dbReference type="ARBA" id="ARBA00022475"/>
    </source>
</evidence>
<dbReference type="PANTHER" id="PTHR33884:SF3">
    <property type="entry name" value="UPF0410 PROTEIN YMGE"/>
    <property type="match status" value="1"/>
</dbReference>
<keyword evidence="4 7" id="KW-0812">Transmembrane</keyword>
<evidence type="ECO:0000256" key="4">
    <source>
        <dbReference type="ARBA" id="ARBA00022692"/>
    </source>
</evidence>
<reference evidence="9" key="1">
    <citation type="submission" date="2016-10" db="EMBL/GenBank/DDBJ databases">
        <authorList>
            <person name="Varghese N."/>
            <person name="Submissions S."/>
        </authorList>
    </citation>
    <scope>NUCLEOTIDE SEQUENCE [LARGE SCALE GENOMIC DNA]</scope>
    <source>
        <strain evidence="9">DSM 24740</strain>
    </source>
</reference>
<sequence>MGILSWLILGLVAGYLGKMIHPGEEGGGWLMTMLLGVAGAALGGAVSTLLGLGDATGLDLWSIIIATAGSVLVLMIYYRIKGRRQA</sequence>